<gene>
    <name evidence="3" type="ORF">SAMN04244553_4468</name>
</gene>
<dbReference type="PANTHER" id="PTHR31435:SF10">
    <property type="entry name" value="BSR4717 PROTEIN"/>
    <property type="match status" value="1"/>
</dbReference>
<dbReference type="Gene3D" id="3.40.630.30">
    <property type="match status" value="1"/>
</dbReference>
<keyword evidence="4" id="KW-1185">Reference proteome</keyword>
<dbReference type="EMBL" id="OBEG01000004">
    <property type="protein sequence ID" value="SNY87521.1"/>
    <property type="molecule type" value="Genomic_DNA"/>
</dbReference>
<dbReference type="PROSITE" id="PS51186">
    <property type="entry name" value="GNAT"/>
    <property type="match status" value="1"/>
</dbReference>
<dbReference type="GO" id="GO:0016747">
    <property type="term" value="F:acyltransferase activity, transferring groups other than amino-acyl groups"/>
    <property type="evidence" value="ECO:0007669"/>
    <property type="project" value="InterPro"/>
</dbReference>
<dbReference type="Proteomes" id="UP000219565">
    <property type="component" value="Unassembled WGS sequence"/>
</dbReference>
<dbReference type="PANTHER" id="PTHR31435">
    <property type="entry name" value="PROTEIN NATD1"/>
    <property type="match status" value="1"/>
</dbReference>
<accession>A0A285LVZ9</accession>
<evidence type="ECO:0000259" key="1">
    <source>
        <dbReference type="PROSITE" id="PS51186"/>
    </source>
</evidence>
<feature type="domain" description="N-acetyltransferase" evidence="2">
    <location>
        <begin position="6"/>
        <end position="92"/>
    </location>
</feature>
<dbReference type="InterPro" id="IPR000182">
    <property type="entry name" value="GNAT_dom"/>
</dbReference>
<dbReference type="InterPro" id="IPR031165">
    <property type="entry name" value="GNAT_YJDJ"/>
</dbReference>
<organism evidence="3 4">
    <name type="scientific">Nocardia amikacinitolerans</name>
    <dbReference type="NCBI Taxonomy" id="756689"/>
    <lineage>
        <taxon>Bacteria</taxon>
        <taxon>Bacillati</taxon>
        <taxon>Actinomycetota</taxon>
        <taxon>Actinomycetes</taxon>
        <taxon>Mycobacteriales</taxon>
        <taxon>Nocardiaceae</taxon>
        <taxon>Nocardia</taxon>
    </lineage>
</organism>
<dbReference type="AlphaFoldDB" id="A0A285LVZ9"/>
<evidence type="ECO:0000313" key="4">
    <source>
        <dbReference type="Proteomes" id="UP000219565"/>
    </source>
</evidence>
<dbReference type="InterPro" id="IPR045057">
    <property type="entry name" value="Gcn5-rel_NAT"/>
</dbReference>
<evidence type="ECO:0000313" key="3">
    <source>
        <dbReference type="EMBL" id="SNY87521.1"/>
    </source>
</evidence>
<dbReference type="RefSeq" id="WP_067786903.1">
    <property type="nucleotide sequence ID" value="NZ_JAMTCV010000003.1"/>
</dbReference>
<reference evidence="4" key="1">
    <citation type="submission" date="2017-09" db="EMBL/GenBank/DDBJ databases">
        <authorList>
            <person name="Varghese N."/>
            <person name="Submissions S."/>
        </authorList>
    </citation>
    <scope>NUCLEOTIDE SEQUENCE [LARGE SCALE GENOMIC DNA]</scope>
    <source>
        <strain evidence="4">DSM 45537</strain>
    </source>
</reference>
<name>A0A285LVZ9_9NOCA</name>
<protein>
    <submittedName>
        <fullName evidence="3">Uncharacterized protein</fullName>
    </submittedName>
</protein>
<feature type="domain" description="N-acetyltransferase" evidence="1">
    <location>
        <begin position="1"/>
        <end position="103"/>
    </location>
</feature>
<sequence length="103" mass="11677">MSTEVRNNTAMERFEIYVDGAIAGYAEYQDTASERAFVHTEIYPSYERQGYATQLVGTALAGTRREGFGVLPMCPRVQHFVQTHPEYIAAVPHWARQRLGLPQ</sequence>
<dbReference type="PROSITE" id="PS51729">
    <property type="entry name" value="GNAT_YJDJ"/>
    <property type="match status" value="1"/>
</dbReference>
<dbReference type="SUPFAM" id="SSF55729">
    <property type="entry name" value="Acyl-CoA N-acyltransferases (Nat)"/>
    <property type="match status" value="1"/>
</dbReference>
<proteinExistence type="predicted"/>
<evidence type="ECO:0000259" key="2">
    <source>
        <dbReference type="PROSITE" id="PS51729"/>
    </source>
</evidence>
<dbReference type="STRING" id="1379680.GCA_001612615_03788"/>
<dbReference type="Pfam" id="PF14542">
    <property type="entry name" value="Acetyltransf_CG"/>
    <property type="match status" value="1"/>
</dbReference>
<dbReference type="InterPro" id="IPR016181">
    <property type="entry name" value="Acyl_CoA_acyltransferase"/>
</dbReference>
<dbReference type="OrthoDB" id="5405911at2"/>